<protein>
    <submittedName>
        <fullName evidence="5">Metalloprotease PmbA</fullName>
    </submittedName>
</protein>
<evidence type="ECO:0000259" key="4">
    <source>
        <dbReference type="Pfam" id="PF19290"/>
    </source>
</evidence>
<accession>A0AA91I314</accession>
<dbReference type="Pfam" id="PF01523">
    <property type="entry name" value="PmbA_TldD_1st"/>
    <property type="match status" value="1"/>
</dbReference>
<dbReference type="InterPro" id="IPR045570">
    <property type="entry name" value="Metalloprtase-TldD/E_cen_dom"/>
</dbReference>
<sequence length="443" mass="47280">MQNQEEINRLKDVVQQLLDEARSQGATAAEAAFSVDNGLSVSARLGAVETVEYHCDQGIGVTVYFGKKKGSASTNDISAGSLKETVKAACSIARYASEDEFAGLPDPELLATEFPDLDLNHPWALNAEQAIDVAIECENAAREYSSEISNSEGASVNTHQGTRVFGNSLGFLQGYQSSRHSLSCSVLAGSGDSMQRDYWYSVARSPLDLESAAQVGEKAAQRTLARLGARTLGTRQCPVLFAPEMASGLIGALLGAISGGSLYRKSSFLLDSLGTRVLPEFARIHEQPLLKCALGSASYDAEGVATRARDIVCNGILKSYILSTYSARKLGMQTTGNAGGVHNLIVEPGERDFADMLKLLDTGLLVTELMGQGVNRVTGDYSRGASGFWVENGTIQFPVQEITIAGNLKEMLRNIVAIGKDVDLRGNIRVGSILVERMAIAGE</sequence>
<reference evidence="5 6" key="1">
    <citation type="submission" date="2016-03" db="EMBL/GenBank/DDBJ databases">
        <authorList>
            <person name="Heylen K."/>
            <person name="De Vos P."/>
            <person name="Vekeman B."/>
        </authorList>
    </citation>
    <scope>NUCLEOTIDE SEQUENCE [LARGE SCALE GENOMIC DNA]</scope>
    <source>
        <strain evidence="5 6">R-49807</strain>
    </source>
</reference>
<dbReference type="InterPro" id="IPR045569">
    <property type="entry name" value="Metalloprtase-TldD/E_C"/>
</dbReference>
<dbReference type="InterPro" id="IPR002510">
    <property type="entry name" value="Metalloprtase-TldD/E_N"/>
</dbReference>
<dbReference type="AlphaFoldDB" id="A0AA91I314"/>
<evidence type="ECO:0000313" key="6">
    <source>
        <dbReference type="Proteomes" id="UP000077734"/>
    </source>
</evidence>
<evidence type="ECO:0000259" key="3">
    <source>
        <dbReference type="Pfam" id="PF19289"/>
    </source>
</evidence>
<dbReference type="GO" id="GO:0005829">
    <property type="term" value="C:cytosol"/>
    <property type="evidence" value="ECO:0007669"/>
    <property type="project" value="TreeGrafter"/>
</dbReference>
<dbReference type="Pfam" id="PF19290">
    <property type="entry name" value="PmbA_TldD_2nd"/>
    <property type="match status" value="1"/>
</dbReference>
<dbReference type="Pfam" id="PF19289">
    <property type="entry name" value="PmbA_TldD_3rd"/>
    <property type="match status" value="1"/>
</dbReference>
<evidence type="ECO:0000256" key="1">
    <source>
        <dbReference type="ARBA" id="ARBA00005836"/>
    </source>
</evidence>
<comment type="similarity">
    <text evidence="1">Belongs to the peptidase U62 family.</text>
</comment>
<dbReference type="InterPro" id="IPR047657">
    <property type="entry name" value="PmbA"/>
</dbReference>
<dbReference type="SUPFAM" id="SSF111283">
    <property type="entry name" value="Putative modulator of DNA gyrase, PmbA/TldD"/>
    <property type="match status" value="1"/>
</dbReference>
<keyword evidence="5" id="KW-0378">Hydrolase</keyword>
<keyword evidence="6" id="KW-1185">Reference proteome</keyword>
<gene>
    <name evidence="5" type="primary">pmbA</name>
    <name evidence="5" type="ORF">A1356_20665</name>
</gene>
<feature type="domain" description="Metalloprotease TldD/E central" evidence="4">
    <location>
        <begin position="121"/>
        <end position="227"/>
    </location>
</feature>
<proteinExistence type="inferred from homology"/>
<evidence type="ECO:0000259" key="2">
    <source>
        <dbReference type="Pfam" id="PF01523"/>
    </source>
</evidence>
<keyword evidence="5" id="KW-0482">Metalloprotease</keyword>
<organism evidence="5 6">
    <name type="scientific">Methylomonas koyamae</name>
    <dbReference type="NCBI Taxonomy" id="702114"/>
    <lineage>
        <taxon>Bacteria</taxon>
        <taxon>Pseudomonadati</taxon>
        <taxon>Pseudomonadota</taxon>
        <taxon>Gammaproteobacteria</taxon>
        <taxon>Methylococcales</taxon>
        <taxon>Methylococcaceae</taxon>
        <taxon>Methylomonas</taxon>
    </lineage>
</organism>
<dbReference type="NCBIfam" id="NF008268">
    <property type="entry name" value="PRK11040.1"/>
    <property type="match status" value="1"/>
</dbReference>
<dbReference type="GO" id="GO:0008237">
    <property type="term" value="F:metallopeptidase activity"/>
    <property type="evidence" value="ECO:0007669"/>
    <property type="project" value="UniProtKB-KW"/>
</dbReference>
<dbReference type="GO" id="GO:0006508">
    <property type="term" value="P:proteolysis"/>
    <property type="evidence" value="ECO:0007669"/>
    <property type="project" value="InterPro"/>
</dbReference>
<dbReference type="InterPro" id="IPR036059">
    <property type="entry name" value="TldD/PmbA_sf"/>
</dbReference>
<feature type="domain" description="Metalloprotease TldD/E C-terminal" evidence="3">
    <location>
        <begin position="234"/>
        <end position="442"/>
    </location>
</feature>
<dbReference type="PANTHER" id="PTHR43421:SF1">
    <property type="entry name" value="METALLOPROTEASE PMBA"/>
    <property type="match status" value="1"/>
</dbReference>
<dbReference type="Proteomes" id="UP000077734">
    <property type="component" value="Unassembled WGS sequence"/>
</dbReference>
<name>A0AA91I314_9GAMM</name>
<dbReference type="PANTHER" id="PTHR43421">
    <property type="entry name" value="METALLOPROTEASE PMBA"/>
    <property type="match status" value="1"/>
</dbReference>
<dbReference type="EMBL" id="LUUL01000138">
    <property type="protein sequence ID" value="OAI21588.1"/>
    <property type="molecule type" value="Genomic_DNA"/>
</dbReference>
<evidence type="ECO:0000313" key="5">
    <source>
        <dbReference type="EMBL" id="OAI21588.1"/>
    </source>
</evidence>
<feature type="domain" description="Metalloprotease TldD/E N-terminal" evidence="2">
    <location>
        <begin position="29"/>
        <end position="93"/>
    </location>
</feature>
<dbReference type="Gene3D" id="3.30.2290.10">
    <property type="entry name" value="PmbA/TldD superfamily"/>
    <property type="match status" value="1"/>
</dbReference>
<dbReference type="RefSeq" id="WP_064030312.1">
    <property type="nucleotide sequence ID" value="NZ_LUUL01000138.1"/>
</dbReference>
<comment type="caution">
    <text evidence="5">The sequence shown here is derived from an EMBL/GenBank/DDBJ whole genome shotgun (WGS) entry which is preliminary data.</text>
</comment>
<dbReference type="InterPro" id="IPR035068">
    <property type="entry name" value="TldD/PmbA_N"/>
</dbReference>
<keyword evidence="5" id="KW-0645">Protease</keyword>